<dbReference type="PANTHER" id="PTHR35282">
    <property type="entry name" value="F5D14.24 PROTEIN"/>
    <property type="match status" value="1"/>
</dbReference>
<dbReference type="OrthoDB" id="632588at2759"/>
<gene>
    <name evidence="1" type="ORF">POTOM_011873</name>
</gene>
<keyword evidence="2" id="KW-1185">Reference proteome</keyword>
<dbReference type="InterPro" id="IPR017972">
    <property type="entry name" value="Cyt_P450_CS"/>
</dbReference>
<dbReference type="PROSITE" id="PS00086">
    <property type="entry name" value="CYTOCHROME_P450"/>
    <property type="match status" value="1"/>
</dbReference>
<comment type="caution">
    <text evidence="1">The sequence shown here is derived from an EMBL/GenBank/DDBJ whole genome shotgun (WGS) entry which is preliminary data.</text>
</comment>
<proteinExistence type="predicted"/>
<dbReference type="AlphaFoldDB" id="A0A8X8A491"/>
<protein>
    <submittedName>
        <fullName evidence="1">Uncharacterized protein</fullName>
    </submittedName>
</protein>
<name>A0A8X8A491_POPTO</name>
<reference evidence="1" key="1">
    <citation type="journal article" date="2020" name="bioRxiv">
        <title>Hybrid origin of Populus tomentosa Carr. identified through genome sequencing and phylogenomic analysis.</title>
        <authorList>
            <person name="An X."/>
            <person name="Gao K."/>
            <person name="Chen Z."/>
            <person name="Li J."/>
            <person name="Yang X."/>
            <person name="Yang X."/>
            <person name="Zhou J."/>
            <person name="Guo T."/>
            <person name="Zhao T."/>
            <person name="Huang S."/>
            <person name="Miao D."/>
            <person name="Khan W.U."/>
            <person name="Rao P."/>
            <person name="Ye M."/>
            <person name="Lei B."/>
            <person name="Liao W."/>
            <person name="Wang J."/>
            <person name="Ji L."/>
            <person name="Li Y."/>
            <person name="Guo B."/>
            <person name="Mustafa N.S."/>
            <person name="Li S."/>
            <person name="Yun Q."/>
            <person name="Keller S.R."/>
            <person name="Mao J."/>
            <person name="Zhang R."/>
            <person name="Strauss S.H."/>
        </authorList>
    </citation>
    <scope>NUCLEOTIDE SEQUENCE</scope>
    <source>
        <strain evidence="1">GM15</strain>
        <tissue evidence="1">Leaf</tissue>
    </source>
</reference>
<dbReference type="InterPro" id="IPR049198">
    <property type="entry name" value="DUF6865"/>
</dbReference>
<dbReference type="PANTHER" id="PTHR35282:SF11">
    <property type="entry name" value="EG5651"/>
    <property type="match status" value="1"/>
</dbReference>
<organism evidence="1 2">
    <name type="scientific">Populus tomentosa</name>
    <name type="common">Chinese white poplar</name>
    <dbReference type="NCBI Taxonomy" id="118781"/>
    <lineage>
        <taxon>Eukaryota</taxon>
        <taxon>Viridiplantae</taxon>
        <taxon>Streptophyta</taxon>
        <taxon>Embryophyta</taxon>
        <taxon>Tracheophyta</taxon>
        <taxon>Spermatophyta</taxon>
        <taxon>Magnoliopsida</taxon>
        <taxon>eudicotyledons</taxon>
        <taxon>Gunneridae</taxon>
        <taxon>Pentapetalae</taxon>
        <taxon>rosids</taxon>
        <taxon>fabids</taxon>
        <taxon>Malpighiales</taxon>
        <taxon>Salicaceae</taxon>
        <taxon>Saliceae</taxon>
        <taxon>Populus</taxon>
    </lineage>
</organism>
<dbReference type="GO" id="GO:0016705">
    <property type="term" value="F:oxidoreductase activity, acting on paired donors, with incorporation or reduction of molecular oxygen"/>
    <property type="evidence" value="ECO:0007669"/>
    <property type="project" value="InterPro"/>
</dbReference>
<evidence type="ECO:0000313" key="1">
    <source>
        <dbReference type="EMBL" id="KAG6782468.1"/>
    </source>
</evidence>
<dbReference type="Pfam" id="PF21737">
    <property type="entry name" value="DUF6865"/>
    <property type="match status" value="1"/>
</dbReference>
<sequence>MDNKAAACEEVSQELARESLIGISYCIPGKVPNSEIVPQAVNVEEKLPVMNGDGAEKYRSELISISYSQFTISWPVLLESLQFFCVNYTVKLLDRDATQGSGPATQHPCRKATFLLATMWERTPKNTAIESHFNCDQYLLCFPGHFGSSIQKSPCTRDSDVLCALSLMNQPGTEEVVKDSTSCSRWKEDEKECLLPMPTMWAIVLLDEHPEYYNHAKEHRPKSGSDIPFGIGSRMCPGEFISFLAGFLQNHAGGLVVVFRQSIRSDCMVSDDACKNFTWTSALFADDIRLETWMLLVK</sequence>
<evidence type="ECO:0000313" key="2">
    <source>
        <dbReference type="Proteomes" id="UP000886885"/>
    </source>
</evidence>
<dbReference type="GO" id="GO:0005506">
    <property type="term" value="F:iron ion binding"/>
    <property type="evidence" value="ECO:0007669"/>
    <property type="project" value="InterPro"/>
</dbReference>
<dbReference type="EMBL" id="JAAWWB010000005">
    <property type="protein sequence ID" value="KAG6782468.1"/>
    <property type="molecule type" value="Genomic_DNA"/>
</dbReference>
<accession>A0A8X8A491</accession>
<dbReference type="Proteomes" id="UP000886885">
    <property type="component" value="Chromosome 3A"/>
</dbReference>